<keyword evidence="8 9" id="KW-0472">Membrane</keyword>
<proteinExistence type="inferred from homology"/>
<dbReference type="InterPro" id="IPR002490">
    <property type="entry name" value="V-ATPase_116kDa_su"/>
</dbReference>
<evidence type="ECO:0000256" key="1">
    <source>
        <dbReference type="ARBA" id="ARBA00004141"/>
    </source>
</evidence>
<dbReference type="STRING" id="318479.A0A0N4UGI3"/>
<dbReference type="Proteomes" id="UP000274756">
    <property type="component" value="Unassembled WGS sequence"/>
</dbReference>
<dbReference type="GO" id="GO:0007035">
    <property type="term" value="P:vacuolar acidification"/>
    <property type="evidence" value="ECO:0007669"/>
    <property type="project" value="TreeGrafter"/>
</dbReference>
<dbReference type="OrthoDB" id="10264220at2759"/>
<keyword evidence="4 9" id="KW-0812">Transmembrane</keyword>
<dbReference type="InterPro" id="IPR026028">
    <property type="entry name" value="V-type_ATPase_116kDa_su_euka"/>
</dbReference>
<dbReference type="WBParaSite" id="DME_0000660501-mRNA-1">
    <property type="protein sequence ID" value="DME_0000660501-mRNA-1"/>
    <property type="gene ID" value="DME_0000660501"/>
</dbReference>
<accession>A0A0N4UGI3</accession>
<evidence type="ECO:0000313" key="11">
    <source>
        <dbReference type="EMBL" id="VDN51361.1"/>
    </source>
</evidence>
<dbReference type="AlphaFoldDB" id="A0A0N4UGI3"/>
<protein>
    <recommendedName>
        <fullName evidence="9">V-type proton ATPase subunit a</fullName>
    </recommendedName>
</protein>
<dbReference type="GO" id="GO:0000220">
    <property type="term" value="C:vacuolar proton-transporting V-type ATPase, V0 domain"/>
    <property type="evidence" value="ECO:0007669"/>
    <property type="project" value="InterPro"/>
</dbReference>
<comment type="similarity">
    <text evidence="2 9">Belongs to the V-ATPase 116 kDa subunit family.</text>
</comment>
<feature type="transmembrane region" description="Helical" evidence="9">
    <location>
        <begin position="680"/>
        <end position="702"/>
    </location>
</feature>
<feature type="transmembrane region" description="Helical" evidence="9">
    <location>
        <begin position="415"/>
        <end position="433"/>
    </location>
</feature>
<reference evidence="11 13" key="2">
    <citation type="submission" date="2018-11" db="EMBL/GenBank/DDBJ databases">
        <authorList>
            <consortium name="Pathogen Informatics"/>
        </authorList>
    </citation>
    <scope>NUCLEOTIDE SEQUENCE [LARGE SCALE GENOMIC DNA]</scope>
</reference>
<dbReference type="PANTHER" id="PTHR11629:SF63">
    <property type="entry name" value="V-TYPE PROTON ATPASE SUBUNIT A"/>
    <property type="match status" value="1"/>
</dbReference>
<dbReference type="GO" id="GO:0051117">
    <property type="term" value="F:ATPase binding"/>
    <property type="evidence" value="ECO:0007669"/>
    <property type="project" value="TreeGrafter"/>
</dbReference>
<evidence type="ECO:0000256" key="9">
    <source>
        <dbReference type="RuleBase" id="RU361189"/>
    </source>
</evidence>
<keyword evidence="7 9" id="KW-0406">Ion transport</keyword>
<evidence type="ECO:0000313" key="14">
    <source>
        <dbReference type="WBParaSite" id="DME_0000660501-mRNA-1"/>
    </source>
</evidence>
<keyword evidence="6 9" id="KW-1133">Transmembrane helix</keyword>
<evidence type="ECO:0000256" key="6">
    <source>
        <dbReference type="ARBA" id="ARBA00022989"/>
    </source>
</evidence>
<feature type="coiled-coil region" evidence="10">
    <location>
        <begin position="51"/>
        <end position="128"/>
    </location>
</feature>
<feature type="transmembrane region" description="Helical" evidence="9">
    <location>
        <begin position="370"/>
        <end position="394"/>
    </location>
</feature>
<comment type="subcellular location">
    <subcellularLocation>
        <location evidence="1">Membrane</location>
        <topology evidence="1">Multi-pass membrane protein</topology>
    </subcellularLocation>
</comment>
<evidence type="ECO:0000313" key="13">
    <source>
        <dbReference type="Proteomes" id="UP000274756"/>
    </source>
</evidence>
<keyword evidence="13" id="KW-1185">Reference proteome</keyword>
<name>A0A0N4UGI3_DRAME</name>
<keyword evidence="3 9" id="KW-0813">Transport</keyword>
<dbReference type="PIRSF" id="PIRSF001293">
    <property type="entry name" value="ATP6V0A1"/>
    <property type="match status" value="1"/>
</dbReference>
<evidence type="ECO:0000256" key="2">
    <source>
        <dbReference type="ARBA" id="ARBA00009904"/>
    </source>
</evidence>
<dbReference type="PANTHER" id="PTHR11629">
    <property type="entry name" value="VACUOLAR PROTON ATPASES"/>
    <property type="match status" value="1"/>
</dbReference>
<reference evidence="14" key="1">
    <citation type="submission" date="2017-02" db="UniProtKB">
        <authorList>
            <consortium name="WormBaseParasite"/>
        </authorList>
    </citation>
    <scope>IDENTIFICATION</scope>
</reference>
<feature type="transmembrane region" description="Helical" evidence="9">
    <location>
        <begin position="545"/>
        <end position="565"/>
    </location>
</feature>
<feature type="transmembrane region" description="Helical" evidence="9">
    <location>
        <begin position="624"/>
        <end position="643"/>
    </location>
</feature>
<dbReference type="EMBL" id="UYYG01000018">
    <property type="protein sequence ID" value="VDN51361.1"/>
    <property type="molecule type" value="Genomic_DNA"/>
</dbReference>
<dbReference type="Pfam" id="PF01496">
    <property type="entry name" value="V_ATPase_I"/>
    <property type="match status" value="3"/>
</dbReference>
<gene>
    <name evidence="11" type="ORF">DME_LOCUS1334</name>
</gene>
<feature type="transmembrane region" description="Helical" evidence="9">
    <location>
        <begin position="722"/>
        <end position="746"/>
    </location>
</feature>
<evidence type="ECO:0000256" key="10">
    <source>
        <dbReference type="SAM" id="Coils"/>
    </source>
</evidence>
<evidence type="ECO:0000256" key="8">
    <source>
        <dbReference type="ARBA" id="ARBA00023136"/>
    </source>
</evidence>
<dbReference type="GO" id="GO:0046961">
    <property type="term" value="F:proton-transporting ATPase activity, rotational mechanism"/>
    <property type="evidence" value="ECO:0007669"/>
    <property type="project" value="InterPro"/>
</dbReference>
<dbReference type="Proteomes" id="UP000038040">
    <property type="component" value="Unplaced"/>
</dbReference>
<feature type="transmembrane region" description="Helical" evidence="9">
    <location>
        <begin position="505"/>
        <end position="525"/>
    </location>
</feature>
<evidence type="ECO:0000256" key="3">
    <source>
        <dbReference type="ARBA" id="ARBA00022448"/>
    </source>
</evidence>
<evidence type="ECO:0000256" key="5">
    <source>
        <dbReference type="ARBA" id="ARBA00022781"/>
    </source>
</evidence>
<evidence type="ECO:0000256" key="4">
    <source>
        <dbReference type="ARBA" id="ARBA00022692"/>
    </source>
</evidence>
<comment type="function">
    <text evidence="9">Essential component of the vacuolar proton pump (V-ATPase), a multimeric enzyme that catalyzes the translocation of protons across the membranes. Required for assembly and activity of the V-ATPase.</text>
</comment>
<evidence type="ECO:0000256" key="7">
    <source>
        <dbReference type="ARBA" id="ARBA00023065"/>
    </source>
</evidence>
<keyword evidence="10" id="KW-0175">Coiled coil</keyword>
<dbReference type="GO" id="GO:0005886">
    <property type="term" value="C:plasma membrane"/>
    <property type="evidence" value="ECO:0007669"/>
    <property type="project" value="TreeGrafter"/>
</dbReference>
<evidence type="ECO:0000313" key="12">
    <source>
        <dbReference type="Proteomes" id="UP000038040"/>
    </source>
</evidence>
<keyword evidence="5 9" id="KW-0375">Hydrogen ion transport</keyword>
<sequence>MGSMYRSEEMCLAQLFLQTEAAYACVAELGELGLVQFRDLNPEVSAFQRKFVNEVRRCDEMERKLRFLEREIKKDAIPLLDTGENPDAPQPREMIDLEATFEKLENELREVNQNEEMLKKNFSELTELKHILRKTQQFFEEVYILKFNIYLISKNYLCMEILFFVIILGKIYNFCAIYDFQGTPVNKSVFIIFFQGDQLKTRVKKICEGFRATLYPCPDTPQERREMSIGVMTRIEDLKTVLGQTQDHRHRVAASKNVRMWLTKVRKIKSIYFTLNLFNLDVTQKCLIAECWCPVADLDRIQFALKRGTVESGSTVPSILNRMSDSTEAPPTFHRISKYTRGFQNIVDAYGIASYREINPAPFTIITFPFLFAIMFGDCGHGLVMFFAALFFILKERQLEAARIRDEIFQTFFKGRYVIFLMGCFSIYTGIIYNDIFSKSINIFGSSWRNPYSPSVLDMRQSEDVLMFTPEWAYYNVSAGPYILGVDPIWNLAEANKLNFLNSMKMKTSVVIGVAQMTFGVLLSYQNYKYFDSHLDIYFTYIPQMLFLGCIFIYLCLEIIFKWLLFSSGYVLGRFYPSSNCAPSLLIGLINMFMMKSRPTGFVNDSGEVYPQCYLNFWYPGQSFFETVFVLIAVACVPVMLFGKPYMLWKEHKQKLQMGMSNLFDFGDIMVYQAIHTIEFVLGCISHTASYLRLWALSLAHAQLSDVLWSMVFRHSFALDGYIGIIATYLLFFVFASLSFFILVLMEGLSAFLHALRLHWVEFQSKFYKGLGRAFVPFSFEKILEEAIATEEIVA</sequence>
<organism evidence="12 14">
    <name type="scientific">Dracunculus medinensis</name>
    <name type="common">Guinea worm</name>
    <dbReference type="NCBI Taxonomy" id="318479"/>
    <lineage>
        <taxon>Eukaryota</taxon>
        <taxon>Metazoa</taxon>
        <taxon>Ecdysozoa</taxon>
        <taxon>Nematoda</taxon>
        <taxon>Chromadorea</taxon>
        <taxon>Rhabditida</taxon>
        <taxon>Spirurina</taxon>
        <taxon>Dracunculoidea</taxon>
        <taxon>Dracunculidae</taxon>
        <taxon>Dracunculus</taxon>
    </lineage>
</organism>